<comment type="caution">
    <text evidence="1">The sequence shown here is derived from an EMBL/GenBank/DDBJ whole genome shotgun (WGS) entry which is preliminary data.</text>
</comment>
<evidence type="ECO:0000313" key="2">
    <source>
        <dbReference type="Proteomes" id="UP000004277"/>
    </source>
</evidence>
<protein>
    <submittedName>
        <fullName evidence="1">Ion transporter</fullName>
    </submittedName>
</protein>
<dbReference type="EMBL" id="AKCV02000026">
    <property type="protein sequence ID" value="TMS56502.1"/>
    <property type="molecule type" value="Genomic_DNA"/>
</dbReference>
<sequence>MSMKQPKAMTPRATFGMSEREGWRQHWYTIIFEADTPAGRNFDLWLLAAIAASVAVVILDSVAEVRAVIGLPLRILEWCFTLLFTLEYVVRLMVVQRPLRYALSLYGVVDLLAVLPTYLAFFFPELYALIDVRLLRLLRIFRIMKIPLYFDEAQVLMRALAAAHRKILVFLAAVGIIVVILGTIMYVVEGPEHGFRNIPVSIYWAVVTLSTTGFGDLVPRTAVGQFITSVTIMLGYGIIAFPTGILGAELAATMLRRHVTARRCAACLTEGHETDALYCRRCGAELPSLPPSSPEVR</sequence>
<keyword evidence="2" id="KW-1185">Reference proteome</keyword>
<proteinExistence type="predicted"/>
<name>A0ACD3SJX8_9BURK</name>
<dbReference type="Proteomes" id="UP000004277">
    <property type="component" value="Unassembled WGS sequence"/>
</dbReference>
<gene>
    <name evidence="1" type="ORF">MW7_015545</name>
</gene>
<evidence type="ECO:0000313" key="1">
    <source>
        <dbReference type="EMBL" id="TMS56502.1"/>
    </source>
</evidence>
<reference evidence="1" key="1">
    <citation type="submission" date="2019-05" db="EMBL/GenBank/DDBJ databases">
        <title>Revised genome assembly of Burkholderiaceae (previously Ralstonia) sp. PBA.</title>
        <authorList>
            <person name="Gan H.M."/>
        </authorList>
    </citation>
    <scope>NUCLEOTIDE SEQUENCE</scope>
    <source>
        <strain evidence="1">PBA</strain>
    </source>
</reference>
<accession>A0ACD3SJX8</accession>
<organism evidence="1 2">
    <name type="scientific">Imbroritus primus</name>
    <dbReference type="NCBI Taxonomy" id="3058603"/>
    <lineage>
        <taxon>Bacteria</taxon>
        <taxon>Pseudomonadati</taxon>
        <taxon>Pseudomonadota</taxon>
        <taxon>Betaproteobacteria</taxon>
        <taxon>Burkholderiales</taxon>
        <taxon>Burkholderiaceae</taxon>
        <taxon>Imbroritus</taxon>
    </lineage>
</organism>